<dbReference type="RefSeq" id="WP_048278578.1">
    <property type="nucleotide sequence ID" value="NZ_LDZF01000006.1"/>
</dbReference>
<proteinExistence type="predicted"/>
<organism evidence="1 2">
    <name type="scientific">Pluralibacter gergoviae</name>
    <name type="common">Enterobacter gergoviae</name>
    <dbReference type="NCBI Taxonomy" id="61647"/>
    <lineage>
        <taxon>Bacteria</taxon>
        <taxon>Pseudomonadati</taxon>
        <taxon>Pseudomonadota</taxon>
        <taxon>Gammaproteobacteria</taxon>
        <taxon>Enterobacterales</taxon>
        <taxon>Enterobacteriaceae</taxon>
        <taxon>Pluralibacter</taxon>
    </lineage>
</organism>
<reference evidence="1 2" key="1">
    <citation type="submission" date="2015-05" db="EMBL/GenBank/DDBJ databases">
        <title>Genome sequences of Pluralibacter gergoviae.</title>
        <authorList>
            <person name="Greninger A.L."/>
            <person name="Miller S."/>
        </authorList>
    </citation>
    <scope>NUCLEOTIDE SEQUENCE [LARGE SCALE GENOMIC DNA]</scope>
    <source>
        <strain evidence="1 2">JS81F13</strain>
    </source>
</reference>
<comment type="caution">
    <text evidence="1">The sequence shown here is derived from an EMBL/GenBank/DDBJ whole genome shotgun (WGS) entry which is preliminary data.</text>
</comment>
<evidence type="ECO:0000313" key="2">
    <source>
        <dbReference type="Proteomes" id="UP000036196"/>
    </source>
</evidence>
<protein>
    <submittedName>
        <fullName evidence="1">Uncharacterized protein</fullName>
    </submittedName>
</protein>
<sequence>MGKSITAKNSAASVPALIELNSDSNDWCTEWPDISKRFYIHVYDSDKNPVSGVAVGLEALETADGKPELTLMNRPVTNAYGIAIALCRIKAEAGYYKVIAVQKNDSGSIYIDALQSSPMNLNMKASELPAPRVPAAFDGIIDDDDYANGVVANVIAAGLQRGNMVYLQWGDNVLQNAVQEDAESYPFFLTGEGIVPNEQLFQNQSYRVRAFVVDPAGNGSFSTDTFLTVSRTQGGGALPFCEPLDIPQGDDGSLNQEDILGGVTINIPNGPLILKGHIQAEHQLTEALAASINLKALNNKGVTIDTLNIPLNVVNIPAEDDPYSFQDTSDPSQPTALKDFLMSIGVGSIRASYSVTIKDYTYTVTKERSYEVDTSNSRH</sequence>
<gene>
    <name evidence="1" type="ORF">ABW06_07365</name>
</gene>
<accession>A0A0J5L8P1</accession>
<name>A0A0J5L8P1_PLUGE</name>
<dbReference type="PATRIC" id="fig|61647.15.peg.4705"/>
<evidence type="ECO:0000313" key="1">
    <source>
        <dbReference type="EMBL" id="KMK14654.1"/>
    </source>
</evidence>
<dbReference type="EMBL" id="LDZF01000006">
    <property type="protein sequence ID" value="KMK14654.1"/>
    <property type="molecule type" value="Genomic_DNA"/>
</dbReference>
<keyword evidence="2" id="KW-1185">Reference proteome</keyword>
<dbReference type="AlphaFoldDB" id="A0A0J5L8P1"/>
<dbReference type="Proteomes" id="UP000036196">
    <property type="component" value="Unassembled WGS sequence"/>
</dbReference>